<keyword evidence="4" id="KW-1185">Reference proteome</keyword>
<comment type="caution">
    <text evidence="3">The sequence shown here is derived from an EMBL/GenBank/DDBJ whole genome shotgun (WGS) entry which is preliminary data.</text>
</comment>
<dbReference type="HOGENOM" id="CLU_061901_2_1_6"/>
<dbReference type="GO" id="GO:0006412">
    <property type="term" value="P:translation"/>
    <property type="evidence" value="ECO:0007669"/>
    <property type="project" value="UniProtKB-UniRule"/>
</dbReference>
<keyword evidence="2 3" id="KW-0378">Hydrolase</keyword>
<dbReference type="InterPro" id="IPR023635">
    <property type="entry name" value="Peptide_deformylase"/>
</dbReference>
<dbReference type="EMBL" id="AUVB01000075">
    <property type="protein sequence ID" value="KGE03027.1"/>
    <property type="molecule type" value="Genomic_DNA"/>
</dbReference>
<dbReference type="InterPro" id="IPR036821">
    <property type="entry name" value="Peptide_deformylase_sf"/>
</dbReference>
<keyword evidence="2" id="KW-0408">Iron</keyword>
<dbReference type="CDD" id="cd00487">
    <property type="entry name" value="Pep_deformylase"/>
    <property type="match status" value="1"/>
</dbReference>
<dbReference type="PANTHER" id="PTHR10458:SF22">
    <property type="entry name" value="PEPTIDE DEFORMYLASE"/>
    <property type="match status" value="1"/>
</dbReference>
<dbReference type="PATRIC" id="fig|1265313.6.peg.2370"/>
<dbReference type="PIRSF" id="PIRSF004749">
    <property type="entry name" value="Pep_def"/>
    <property type="match status" value="1"/>
</dbReference>
<sequence>MAQLAVLEYPDPRLNTPCAPVTDFGSDVAELAASLLDTLYGSTGIALSAPQVGDLRQVLVMDLSGDQSAPEVYLNPEILARKKPGLVEESCLSVPGIVGNVVRHTQLRLRARDIHGETIEKELSGMHAVALQHELDHLNGKLFIERLSWLRRLRLKLAGAA</sequence>
<organism evidence="3 4">
    <name type="scientific">Pseudohaliea rubra DSM 19751</name>
    <dbReference type="NCBI Taxonomy" id="1265313"/>
    <lineage>
        <taxon>Bacteria</taxon>
        <taxon>Pseudomonadati</taxon>
        <taxon>Pseudomonadota</taxon>
        <taxon>Gammaproteobacteria</taxon>
        <taxon>Cellvibrionales</taxon>
        <taxon>Halieaceae</taxon>
        <taxon>Pseudohaliea</taxon>
    </lineage>
</organism>
<dbReference type="SUPFAM" id="SSF56420">
    <property type="entry name" value="Peptide deformylase"/>
    <property type="match status" value="1"/>
</dbReference>
<evidence type="ECO:0000256" key="2">
    <source>
        <dbReference type="HAMAP-Rule" id="MF_00163"/>
    </source>
</evidence>
<dbReference type="NCBIfam" id="TIGR00079">
    <property type="entry name" value="pept_deformyl"/>
    <property type="match status" value="1"/>
</dbReference>
<feature type="binding site" evidence="2">
    <location>
        <position position="91"/>
    </location>
    <ligand>
        <name>Fe cation</name>
        <dbReference type="ChEBI" id="CHEBI:24875"/>
    </ligand>
</feature>
<comment type="catalytic activity">
    <reaction evidence="2">
        <text>N-terminal N-formyl-L-methionyl-[peptide] + H2O = N-terminal L-methionyl-[peptide] + formate</text>
        <dbReference type="Rhea" id="RHEA:24420"/>
        <dbReference type="Rhea" id="RHEA-COMP:10639"/>
        <dbReference type="Rhea" id="RHEA-COMP:10640"/>
        <dbReference type="ChEBI" id="CHEBI:15377"/>
        <dbReference type="ChEBI" id="CHEBI:15740"/>
        <dbReference type="ChEBI" id="CHEBI:49298"/>
        <dbReference type="ChEBI" id="CHEBI:64731"/>
        <dbReference type="EC" id="3.5.1.88"/>
    </reaction>
</comment>
<evidence type="ECO:0000256" key="1">
    <source>
        <dbReference type="ARBA" id="ARBA00010759"/>
    </source>
</evidence>
<dbReference type="Proteomes" id="UP000029640">
    <property type="component" value="Unassembled WGS sequence"/>
</dbReference>
<dbReference type="eggNOG" id="COG0242">
    <property type="taxonomic scope" value="Bacteria"/>
</dbReference>
<dbReference type="GO" id="GO:0042586">
    <property type="term" value="F:peptide deformylase activity"/>
    <property type="evidence" value="ECO:0007669"/>
    <property type="project" value="UniProtKB-UniRule"/>
</dbReference>
<accession>A0A095VNI6</accession>
<feature type="active site" evidence="2">
    <location>
        <position position="134"/>
    </location>
</feature>
<comment type="cofactor">
    <cofactor evidence="2">
        <name>Fe(2+)</name>
        <dbReference type="ChEBI" id="CHEBI:29033"/>
    </cofactor>
    <text evidence="2">Binds 1 Fe(2+) ion.</text>
</comment>
<name>A0A095VNI6_9GAMM</name>
<dbReference type="EC" id="3.5.1.88" evidence="2"/>
<protein>
    <recommendedName>
        <fullName evidence="2">Peptide deformylase</fullName>
        <shortName evidence="2">PDF</shortName>
        <ecNumber evidence="2">3.5.1.88</ecNumber>
    </recommendedName>
    <alternativeName>
        <fullName evidence="2">Polypeptide deformylase</fullName>
    </alternativeName>
</protein>
<dbReference type="GO" id="GO:0046872">
    <property type="term" value="F:metal ion binding"/>
    <property type="evidence" value="ECO:0007669"/>
    <property type="project" value="UniProtKB-KW"/>
</dbReference>
<dbReference type="RefSeq" id="WP_035517906.1">
    <property type="nucleotide sequence ID" value="NZ_KN234792.1"/>
</dbReference>
<proteinExistence type="inferred from homology"/>
<feature type="binding site" evidence="2">
    <location>
        <position position="137"/>
    </location>
    <ligand>
        <name>Fe cation</name>
        <dbReference type="ChEBI" id="CHEBI:24875"/>
    </ligand>
</feature>
<keyword evidence="2" id="KW-0648">Protein biosynthesis</keyword>
<dbReference type="AlphaFoldDB" id="A0A095VNI6"/>
<feature type="binding site" evidence="2">
    <location>
        <position position="133"/>
    </location>
    <ligand>
        <name>Fe cation</name>
        <dbReference type="ChEBI" id="CHEBI:24875"/>
    </ligand>
</feature>
<dbReference type="HAMAP" id="MF_00163">
    <property type="entry name" value="Pep_deformylase"/>
    <property type="match status" value="1"/>
</dbReference>
<comment type="similarity">
    <text evidence="1 2">Belongs to the polypeptide deformylase family.</text>
</comment>
<evidence type="ECO:0000313" key="3">
    <source>
        <dbReference type="EMBL" id="KGE03027.1"/>
    </source>
</evidence>
<evidence type="ECO:0000313" key="4">
    <source>
        <dbReference type="Proteomes" id="UP000029640"/>
    </source>
</evidence>
<dbReference type="PRINTS" id="PR01576">
    <property type="entry name" value="PDEFORMYLASE"/>
</dbReference>
<dbReference type="Pfam" id="PF01327">
    <property type="entry name" value="Pep_deformylase"/>
    <property type="match status" value="1"/>
</dbReference>
<reference evidence="3 4" key="1">
    <citation type="journal article" date="2014" name="Genome Announc.">
        <title>Genome Sequence of Gammaproteobacterial Pseudohaliea rubra Type Strain DSM 19751, Isolated from Coastal Seawater of the Mediterranean Sea.</title>
        <authorList>
            <person name="Spring S."/>
            <person name="Fiebig A."/>
            <person name="Riedel T."/>
            <person name="Goker M."/>
            <person name="Klenk H.P."/>
        </authorList>
    </citation>
    <scope>NUCLEOTIDE SEQUENCE [LARGE SCALE GENOMIC DNA]</scope>
    <source>
        <strain evidence="3 4">DSM 19751</strain>
    </source>
</reference>
<comment type="function">
    <text evidence="2">Removes the formyl group from the N-terminal Met of newly synthesized proteins. Requires at least a dipeptide for an efficient rate of reaction. N-terminal L-methionine is a prerequisite for activity but the enzyme has broad specificity at other positions.</text>
</comment>
<gene>
    <name evidence="2" type="primary">def</name>
    <name evidence="3" type="ORF">HRUBRA_02400</name>
</gene>
<dbReference type="Gene3D" id="3.90.45.10">
    <property type="entry name" value="Peptide deformylase"/>
    <property type="match status" value="1"/>
</dbReference>
<keyword evidence="2" id="KW-0479">Metal-binding</keyword>
<dbReference type="PANTHER" id="PTHR10458">
    <property type="entry name" value="PEPTIDE DEFORMYLASE"/>
    <property type="match status" value="1"/>
</dbReference>
<dbReference type="STRING" id="1265313.HRUBRA_02400"/>